<gene>
    <name evidence="1" type="ORF">CKO40_12925</name>
</gene>
<dbReference type="AlphaFoldDB" id="A0AAJ0XB10"/>
<sequence length="96" mass="10324">MNHFEYWSPAPFQSIDLDLPLHEETDDGEAVASLVQNILTGVDDLAAGGAISGRDIVQALSIATAVHAAKVEVSALSGETLRLNLLDVRLQEERLN</sequence>
<reference evidence="1" key="2">
    <citation type="journal article" date="2020" name="Microorganisms">
        <title>Osmotic Adaptation and Compatible Solute Biosynthesis of Phototrophic Bacteria as Revealed from Genome Analyses.</title>
        <authorList>
            <person name="Imhoff J.F."/>
            <person name="Rahn T."/>
            <person name="Kunzel S."/>
            <person name="Keller A."/>
            <person name="Neulinger S.C."/>
        </authorList>
    </citation>
    <scope>NUCLEOTIDE SEQUENCE</scope>
    <source>
        <strain evidence="1">DSM 11080</strain>
    </source>
</reference>
<evidence type="ECO:0000313" key="1">
    <source>
        <dbReference type="EMBL" id="MBK1705427.1"/>
    </source>
</evidence>
<dbReference type="RefSeq" id="WP_200346643.1">
    <property type="nucleotide sequence ID" value="NZ_NRSJ01000022.1"/>
</dbReference>
<accession>A0AAJ0XB10</accession>
<reference evidence="1" key="1">
    <citation type="submission" date="2017-08" db="EMBL/GenBank/DDBJ databases">
        <authorList>
            <person name="Imhoff J.F."/>
            <person name="Rahn T."/>
            <person name="Kuenzel S."/>
            <person name="Neulinger S.C."/>
        </authorList>
    </citation>
    <scope>NUCLEOTIDE SEQUENCE</scope>
    <source>
        <strain evidence="1">DSM 11080</strain>
    </source>
</reference>
<comment type="caution">
    <text evidence="1">The sequence shown here is derived from an EMBL/GenBank/DDBJ whole genome shotgun (WGS) entry which is preliminary data.</text>
</comment>
<organism evidence="1 2">
    <name type="scientific">Halochromatium glycolicum</name>
    <dbReference type="NCBI Taxonomy" id="85075"/>
    <lineage>
        <taxon>Bacteria</taxon>
        <taxon>Pseudomonadati</taxon>
        <taxon>Pseudomonadota</taxon>
        <taxon>Gammaproteobacteria</taxon>
        <taxon>Chromatiales</taxon>
        <taxon>Chromatiaceae</taxon>
        <taxon>Halochromatium</taxon>
    </lineage>
</organism>
<dbReference type="Proteomes" id="UP001296776">
    <property type="component" value="Unassembled WGS sequence"/>
</dbReference>
<proteinExistence type="predicted"/>
<dbReference type="EMBL" id="NRSJ01000022">
    <property type="protein sequence ID" value="MBK1705427.1"/>
    <property type="molecule type" value="Genomic_DNA"/>
</dbReference>
<keyword evidence="2" id="KW-1185">Reference proteome</keyword>
<evidence type="ECO:0000313" key="2">
    <source>
        <dbReference type="Proteomes" id="UP001296776"/>
    </source>
</evidence>
<name>A0AAJ0XB10_9GAMM</name>
<protein>
    <submittedName>
        <fullName evidence="1">Uncharacterized protein</fullName>
    </submittedName>
</protein>